<protein>
    <submittedName>
        <fullName evidence="2">Glyoxalase/bleomycin resistance protein/dioxygenase superfamily protein</fullName>
    </submittedName>
</protein>
<dbReference type="PIRSF" id="PIRSF039020">
    <property type="entry name" value="EhpR"/>
    <property type="match status" value="1"/>
</dbReference>
<dbReference type="RefSeq" id="WP_110390904.1">
    <property type="nucleotide sequence ID" value="NZ_CALCOA010000167.1"/>
</dbReference>
<keyword evidence="2" id="KW-0560">Oxidoreductase</keyword>
<reference evidence="2 3" key="1">
    <citation type="submission" date="2018-05" db="EMBL/GenBank/DDBJ databases">
        <title>Genomic Encyclopedia of Type Strains, Phase IV (KMG-IV): sequencing the most valuable type-strain genomes for metagenomic binning, comparative biology and taxonomic classification.</title>
        <authorList>
            <person name="Goeker M."/>
        </authorList>
    </citation>
    <scope>NUCLEOTIDE SEQUENCE [LARGE SCALE GENOMIC DNA]</scope>
    <source>
        <strain evidence="2 3">DSM 29661</strain>
    </source>
</reference>
<dbReference type="PROSITE" id="PS51819">
    <property type="entry name" value="VOC"/>
    <property type="match status" value="1"/>
</dbReference>
<organism evidence="2 3">
    <name type="scientific">Rivihabitans pingtungensis</name>
    <dbReference type="NCBI Taxonomy" id="1054498"/>
    <lineage>
        <taxon>Bacteria</taxon>
        <taxon>Pseudomonadati</taxon>
        <taxon>Pseudomonadota</taxon>
        <taxon>Betaproteobacteria</taxon>
        <taxon>Neisseriales</taxon>
        <taxon>Aquaspirillaceae</taxon>
        <taxon>Rivihabitans</taxon>
    </lineage>
</organism>
<dbReference type="EMBL" id="QJKI01000011">
    <property type="protein sequence ID" value="PXX78371.1"/>
    <property type="molecule type" value="Genomic_DNA"/>
</dbReference>
<proteinExistence type="predicted"/>
<dbReference type="OrthoDB" id="9806945at2"/>
<dbReference type="Gene3D" id="3.30.720.110">
    <property type="match status" value="1"/>
</dbReference>
<dbReference type="InterPro" id="IPR004360">
    <property type="entry name" value="Glyas_Fos-R_dOase_dom"/>
</dbReference>
<evidence type="ECO:0000259" key="1">
    <source>
        <dbReference type="PROSITE" id="PS51819"/>
    </source>
</evidence>
<dbReference type="GO" id="GO:0051213">
    <property type="term" value="F:dioxygenase activity"/>
    <property type="evidence" value="ECO:0007669"/>
    <property type="project" value="UniProtKB-KW"/>
</dbReference>
<keyword evidence="2" id="KW-0223">Dioxygenase</keyword>
<accession>A0A318KKJ9</accession>
<keyword evidence="3" id="KW-1185">Reference proteome</keyword>
<dbReference type="AlphaFoldDB" id="A0A318KKJ9"/>
<dbReference type="SUPFAM" id="SSF54593">
    <property type="entry name" value="Glyoxalase/Bleomycin resistance protein/Dihydroxybiphenyl dioxygenase"/>
    <property type="match status" value="1"/>
</dbReference>
<evidence type="ECO:0000313" key="2">
    <source>
        <dbReference type="EMBL" id="PXX78371.1"/>
    </source>
</evidence>
<gene>
    <name evidence="2" type="ORF">DFR34_1113</name>
</gene>
<name>A0A318KKJ9_9NEIS</name>
<evidence type="ECO:0000313" key="3">
    <source>
        <dbReference type="Proteomes" id="UP000247555"/>
    </source>
</evidence>
<dbReference type="InterPro" id="IPR029068">
    <property type="entry name" value="Glyas_Bleomycin-R_OHBP_Dase"/>
</dbReference>
<dbReference type="Proteomes" id="UP000247555">
    <property type="component" value="Unassembled WGS sequence"/>
</dbReference>
<dbReference type="Gene3D" id="3.30.720.120">
    <property type="match status" value="1"/>
</dbReference>
<sequence>MLSPDMTILAVADPLVSARFYQSLLGIEPVECQATFAMFVLPSGLKLGLWQREGVAPAVTAEPGSVELAAALADEAALRDCWARWRGLGVEVIQPPTQMDFGLTMTAADPDGHRLRVFVPAM</sequence>
<dbReference type="InterPro" id="IPR026275">
    <property type="entry name" value="Glyoxalase/dOase/EhpR"/>
</dbReference>
<dbReference type="Pfam" id="PF00903">
    <property type="entry name" value="Glyoxalase"/>
    <property type="match status" value="1"/>
</dbReference>
<comment type="caution">
    <text evidence="2">The sequence shown here is derived from an EMBL/GenBank/DDBJ whole genome shotgun (WGS) entry which is preliminary data.</text>
</comment>
<dbReference type="InterPro" id="IPR037523">
    <property type="entry name" value="VOC_core"/>
</dbReference>
<feature type="domain" description="VOC" evidence="1">
    <location>
        <begin position="3"/>
        <end position="120"/>
    </location>
</feature>